<feature type="domain" description="Antitoxin-like ribbon-helix-helix" evidence="2">
    <location>
        <begin position="38"/>
        <end position="87"/>
    </location>
</feature>
<feature type="region of interest" description="Disordered" evidence="1">
    <location>
        <begin position="1"/>
        <end position="37"/>
    </location>
</feature>
<dbReference type="AlphaFoldDB" id="B4S630"/>
<evidence type="ECO:0000259" key="2">
    <source>
        <dbReference type="Pfam" id="PF20605"/>
    </source>
</evidence>
<dbReference type="Pfam" id="PF20605">
    <property type="entry name" value="Antitox_RHH"/>
    <property type="match status" value="1"/>
</dbReference>
<keyword evidence="4" id="KW-1185">Reference proteome</keyword>
<evidence type="ECO:0000313" key="3">
    <source>
        <dbReference type="EMBL" id="ACF45681.1"/>
    </source>
</evidence>
<proteinExistence type="predicted"/>
<evidence type="ECO:0000313" key="4">
    <source>
        <dbReference type="Proteomes" id="UP000002725"/>
    </source>
</evidence>
<feature type="compositionally biased region" description="Polar residues" evidence="1">
    <location>
        <begin position="21"/>
        <end position="35"/>
    </location>
</feature>
<dbReference type="EMBL" id="CP001108">
    <property type="protein sequence ID" value="ACF45681.1"/>
    <property type="molecule type" value="Genomic_DNA"/>
</dbReference>
<feature type="compositionally biased region" description="Basic and acidic residues" evidence="1">
    <location>
        <begin position="10"/>
        <end position="20"/>
    </location>
</feature>
<name>B4S630_PROA2</name>
<dbReference type="SUPFAM" id="SSF47598">
    <property type="entry name" value="Ribbon-helix-helix"/>
    <property type="match status" value="1"/>
</dbReference>
<dbReference type="eggNOG" id="ENOG50303FZ">
    <property type="taxonomic scope" value="Bacteria"/>
</dbReference>
<dbReference type="STRING" id="290512.Paes_0626"/>
<dbReference type="KEGG" id="paa:Paes_0626"/>
<dbReference type="RefSeq" id="WP_012505218.1">
    <property type="nucleotide sequence ID" value="NC_011059.1"/>
</dbReference>
<dbReference type="HOGENOM" id="CLU_2466484_0_0_10"/>
<protein>
    <recommendedName>
        <fullName evidence="2">Antitoxin-like ribbon-helix-helix domain-containing protein</fullName>
    </recommendedName>
</protein>
<sequence>MKKSSLADALLKEAKPDASENGRQSNPSPGSSTVAPSRIGKKAVTVWFEPDAVRQLKMIGVEKGMTMQEMMREALNDFFAKNRKAQIA</sequence>
<dbReference type="Proteomes" id="UP000002725">
    <property type="component" value="Chromosome"/>
</dbReference>
<reference evidence="3" key="1">
    <citation type="submission" date="2008-06" db="EMBL/GenBank/DDBJ databases">
        <title>Complete sequence of chromosome of Prosthecochloris aestuarii DSM 271.</title>
        <authorList>
            <consortium name="US DOE Joint Genome Institute"/>
            <person name="Lucas S."/>
            <person name="Copeland A."/>
            <person name="Lapidus A."/>
            <person name="Glavina del Rio T."/>
            <person name="Dalin E."/>
            <person name="Tice H."/>
            <person name="Bruce D."/>
            <person name="Goodwin L."/>
            <person name="Pitluck S."/>
            <person name="Schmutz J."/>
            <person name="Larimer F."/>
            <person name="Land M."/>
            <person name="Hauser L."/>
            <person name="Kyrpides N."/>
            <person name="Anderson I."/>
            <person name="Liu Z."/>
            <person name="Li T."/>
            <person name="Zhao F."/>
            <person name="Overmann J."/>
            <person name="Bryant D.A."/>
            <person name="Richardson P."/>
        </authorList>
    </citation>
    <scope>NUCLEOTIDE SEQUENCE [LARGE SCALE GENOMIC DNA]</scope>
    <source>
        <strain evidence="3">DSM 271</strain>
    </source>
</reference>
<gene>
    <name evidence="3" type="ordered locus">Paes_0626</name>
</gene>
<organism evidence="3 4">
    <name type="scientific">Prosthecochloris aestuarii (strain DSM 271 / SK 413)</name>
    <dbReference type="NCBI Taxonomy" id="290512"/>
    <lineage>
        <taxon>Bacteria</taxon>
        <taxon>Pseudomonadati</taxon>
        <taxon>Chlorobiota</taxon>
        <taxon>Chlorobiia</taxon>
        <taxon>Chlorobiales</taxon>
        <taxon>Chlorobiaceae</taxon>
        <taxon>Prosthecochloris</taxon>
    </lineage>
</organism>
<dbReference type="InterPro" id="IPR010985">
    <property type="entry name" value="Ribbon_hlx_hlx"/>
</dbReference>
<evidence type="ECO:0000256" key="1">
    <source>
        <dbReference type="SAM" id="MobiDB-lite"/>
    </source>
</evidence>
<dbReference type="InterPro" id="IPR046765">
    <property type="entry name" value="Antitox_RHH"/>
</dbReference>
<accession>B4S630</accession>
<dbReference type="GO" id="GO:0006355">
    <property type="term" value="P:regulation of DNA-templated transcription"/>
    <property type="evidence" value="ECO:0007669"/>
    <property type="project" value="InterPro"/>
</dbReference>